<dbReference type="OrthoDB" id="411823at2759"/>
<dbReference type="SUPFAM" id="SSF53098">
    <property type="entry name" value="Ribonuclease H-like"/>
    <property type="match status" value="1"/>
</dbReference>
<accession>X6M8N5</accession>
<reference evidence="10 11" key="1">
    <citation type="journal article" date="2013" name="Curr. Biol.">
        <title>The Genome of the Foraminiferan Reticulomyxa filosa.</title>
        <authorList>
            <person name="Glockner G."/>
            <person name="Hulsmann N."/>
            <person name="Schleicher M."/>
            <person name="Noegel A.A."/>
            <person name="Eichinger L."/>
            <person name="Gallinger C."/>
            <person name="Pawlowski J."/>
            <person name="Sierra R."/>
            <person name="Euteneuer U."/>
            <person name="Pillet L."/>
            <person name="Moustafa A."/>
            <person name="Platzer M."/>
            <person name="Groth M."/>
            <person name="Szafranski K."/>
            <person name="Schliwa M."/>
        </authorList>
    </citation>
    <scope>NUCLEOTIDE SEQUENCE [LARGE SCALE GENOMIC DNA]</scope>
</reference>
<dbReference type="EMBL" id="ASPP01023729">
    <property type="protein sequence ID" value="ETO10006.1"/>
    <property type="molecule type" value="Genomic_DNA"/>
</dbReference>
<dbReference type="PANTHER" id="PTHR10642">
    <property type="entry name" value="RIBONUCLEASE H1"/>
    <property type="match status" value="1"/>
</dbReference>
<dbReference type="InterPro" id="IPR036397">
    <property type="entry name" value="RNaseH_sf"/>
</dbReference>
<evidence type="ECO:0000259" key="9">
    <source>
        <dbReference type="PROSITE" id="PS50879"/>
    </source>
</evidence>
<dbReference type="Pfam" id="PF00075">
    <property type="entry name" value="RNase_H"/>
    <property type="match status" value="1"/>
</dbReference>
<dbReference type="GO" id="GO:0046872">
    <property type="term" value="F:metal ion binding"/>
    <property type="evidence" value="ECO:0007669"/>
    <property type="project" value="UniProtKB-KW"/>
</dbReference>
<comment type="caution">
    <text evidence="10">The sequence shown here is derived from an EMBL/GenBank/DDBJ whole genome shotgun (WGS) entry which is preliminary data.</text>
</comment>
<dbReference type="GO" id="GO:0043137">
    <property type="term" value="P:DNA replication, removal of RNA primer"/>
    <property type="evidence" value="ECO:0007669"/>
    <property type="project" value="TreeGrafter"/>
</dbReference>
<keyword evidence="5" id="KW-0479">Metal-binding</keyword>
<protein>
    <recommendedName>
        <fullName evidence="3">ribonuclease H</fullName>
        <ecNumber evidence="3">3.1.26.4</ecNumber>
    </recommendedName>
</protein>
<evidence type="ECO:0000313" key="10">
    <source>
        <dbReference type="EMBL" id="ETO10006.1"/>
    </source>
</evidence>
<dbReference type="InterPro" id="IPR012337">
    <property type="entry name" value="RNaseH-like_sf"/>
</dbReference>
<dbReference type="InterPro" id="IPR002156">
    <property type="entry name" value="RNaseH_domain"/>
</dbReference>
<organism evidence="10 11">
    <name type="scientific">Reticulomyxa filosa</name>
    <dbReference type="NCBI Taxonomy" id="46433"/>
    <lineage>
        <taxon>Eukaryota</taxon>
        <taxon>Sar</taxon>
        <taxon>Rhizaria</taxon>
        <taxon>Retaria</taxon>
        <taxon>Foraminifera</taxon>
        <taxon>Monothalamids</taxon>
        <taxon>Reticulomyxidae</taxon>
        <taxon>Reticulomyxa</taxon>
    </lineage>
</organism>
<comment type="catalytic activity">
    <reaction evidence="1">
        <text>Endonucleolytic cleavage to 5'-phosphomonoester.</text>
        <dbReference type="EC" id="3.1.26.4"/>
    </reaction>
</comment>
<keyword evidence="6" id="KW-0255">Endonuclease</keyword>
<evidence type="ECO:0000313" key="11">
    <source>
        <dbReference type="Proteomes" id="UP000023152"/>
    </source>
</evidence>
<dbReference type="Gene3D" id="3.30.420.10">
    <property type="entry name" value="Ribonuclease H-like superfamily/Ribonuclease H"/>
    <property type="match status" value="1"/>
</dbReference>
<keyword evidence="7" id="KW-0378">Hydrolase</keyword>
<evidence type="ECO:0000256" key="8">
    <source>
        <dbReference type="SAM" id="MobiDB-lite"/>
    </source>
</evidence>
<feature type="region of interest" description="Disordered" evidence="8">
    <location>
        <begin position="6"/>
        <end position="28"/>
    </location>
</feature>
<evidence type="ECO:0000256" key="2">
    <source>
        <dbReference type="ARBA" id="ARBA00005300"/>
    </source>
</evidence>
<comment type="similarity">
    <text evidence="2">Belongs to the RNase H family.</text>
</comment>
<dbReference type="PANTHER" id="PTHR10642:SF26">
    <property type="entry name" value="RIBONUCLEASE H1"/>
    <property type="match status" value="1"/>
</dbReference>
<evidence type="ECO:0000256" key="5">
    <source>
        <dbReference type="ARBA" id="ARBA00022723"/>
    </source>
</evidence>
<dbReference type="GO" id="GO:0003676">
    <property type="term" value="F:nucleic acid binding"/>
    <property type="evidence" value="ECO:0007669"/>
    <property type="project" value="InterPro"/>
</dbReference>
<evidence type="ECO:0000256" key="6">
    <source>
        <dbReference type="ARBA" id="ARBA00022759"/>
    </source>
</evidence>
<dbReference type="InterPro" id="IPR050092">
    <property type="entry name" value="RNase_H"/>
</dbReference>
<evidence type="ECO:0000256" key="1">
    <source>
        <dbReference type="ARBA" id="ARBA00000077"/>
    </source>
</evidence>
<keyword evidence="4" id="KW-0540">Nuclease</keyword>
<name>X6M8N5_RETFI</name>
<keyword evidence="11" id="KW-1185">Reference proteome</keyword>
<evidence type="ECO:0000256" key="7">
    <source>
        <dbReference type="ARBA" id="ARBA00022801"/>
    </source>
</evidence>
<evidence type="ECO:0000256" key="3">
    <source>
        <dbReference type="ARBA" id="ARBA00012180"/>
    </source>
</evidence>
<proteinExistence type="inferred from homology"/>
<evidence type="ECO:0000256" key="4">
    <source>
        <dbReference type="ARBA" id="ARBA00022722"/>
    </source>
</evidence>
<dbReference type="GO" id="GO:0004523">
    <property type="term" value="F:RNA-DNA hybrid ribonuclease activity"/>
    <property type="evidence" value="ECO:0007669"/>
    <property type="project" value="UniProtKB-EC"/>
</dbReference>
<feature type="domain" description="RNase H type-1" evidence="9">
    <location>
        <begin position="68"/>
        <end position="221"/>
    </location>
</feature>
<sequence length="318" mass="36516">MICIQQERQSKADIEQAKNREKMTNSKEKKITMQMKRKRYQMSESNEPKKAKKRQRLIEYDEMWKYFGENDTICFVDASTIQNPGASGIGYVIRIGKGEVDNDDTNKNNNKIIKGKQIVGYATNNEAELLAIWYVIQEVGRNKSKLLSNKIRILSDSIFALSCFTDVDCTHTKNEFINSLKKQFMDFVRKQSFDITFHWVKGHIGIYGNEIADSLANIAAKLCINTNTILDHQLLLLPSIHTDNISLSSSLCCFTRISPQISSSASYWHATSYFYWNEQFFSKCHLLSSQFPLSIASLWSVWLSLSLISDIQNLNIKS</sequence>
<gene>
    <name evidence="10" type="ORF">RFI_27371</name>
</gene>
<dbReference type="PROSITE" id="PS50879">
    <property type="entry name" value="RNASE_H_1"/>
    <property type="match status" value="1"/>
</dbReference>
<dbReference type="EC" id="3.1.26.4" evidence="3"/>
<dbReference type="Proteomes" id="UP000023152">
    <property type="component" value="Unassembled WGS sequence"/>
</dbReference>
<dbReference type="AlphaFoldDB" id="X6M8N5"/>
<feature type="compositionally biased region" description="Basic and acidic residues" evidence="8">
    <location>
        <begin position="8"/>
        <end position="28"/>
    </location>
</feature>